<name>A0A915HG81_ROMCU</name>
<dbReference type="WBParaSite" id="nRc.2.0.1.t01037-RA">
    <property type="protein sequence ID" value="nRc.2.0.1.t01037-RA"/>
    <property type="gene ID" value="nRc.2.0.1.g01037"/>
</dbReference>
<dbReference type="Pfam" id="PF00041">
    <property type="entry name" value="fn3"/>
    <property type="match status" value="1"/>
</dbReference>
<dbReference type="InterPro" id="IPR050964">
    <property type="entry name" value="Striated_Muscle_Regulatory"/>
</dbReference>
<feature type="region of interest" description="Disordered" evidence="2">
    <location>
        <begin position="1"/>
        <end position="23"/>
    </location>
</feature>
<evidence type="ECO:0000259" key="3">
    <source>
        <dbReference type="PROSITE" id="PS50853"/>
    </source>
</evidence>
<accession>A0A915HG81</accession>
<evidence type="ECO:0000256" key="2">
    <source>
        <dbReference type="SAM" id="MobiDB-lite"/>
    </source>
</evidence>
<feature type="domain" description="Fibronectin type-III" evidence="3">
    <location>
        <begin position="17"/>
        <end position="126"/>
    </location>
</feature>
<dbReference type="InterPro" id="IPR013783">
    <property type="entry name" value="Ig-like_fold"/>
</dbReference>
<dbReference type="AlphaFoldDB" id="A0A915HG81"/>
<dbReference type="Proteomes" id="UP000887565">
    <property type="component" value="Unplaced"/>
</dbReference>
<organism evidence="4 5">
    <name type="scientific">Romanomermis culicivorax</name>
    <name type="common">Nematode worm</name>
    <dbReference type="NCBI Taxonomy" id="13658"/>
    <lineage>
        <taxon>Eukaryota</taxon>
        <taxon>Metazoa</taxon>
        <taxon>Ecdysozoa</taxon>
        <taxon>Nematoda</taxon>
        <taxon>Enoplea</taxon>
        <taxon>Dorylaimia</taxon>
        <taxon>Mermithida</taxon>
        <taxon>Mermithoidea</taxon>
        <taxon>Mermithidae</taxon>
        <taxon>Romanomermis</taxon>
    </lineage>
</organism>
<keyword evidence="1" id="KW-0677">Repeat</keyword>
<dbReference type="InterPro" id="IPR003961">
    <property type="entry name" value="FN3_dom"/>
</dbReference>
<dbReference type="SUPFAM" id="SSF49265">
    <property type="entry name" value="Fibronectin type III"/>
    <property type="match status" value="1"/>
</dbReference>
<evidence type="ECO:0000313" key="4">
    <source>
        <dbReference type="Proteomes" id="UP000887565"/>
    </source>
</evidence>
<dbReference type="PROSITE" id="PS50853">
    <property type="entry name" value="FN3"/>
    <property type="match status" value="1"/>
</dbReference>
<evidence type="ECO:0000313" key="5">
    <source>
        <dbReference type="WBParaSite" id="nRc.2.0.1.t01037-RA"/>
    </source>
</evidence>
<reference evidence="5" key="1">
    <citation type="submission" date="2022-11" db="UniProtKB">
        <authorList>
            <consortium name="WormBaseParasite"/>
        </authorList>
    </citation>
    <scope>IDENTIFICATION</scope>
</reference>
<proteinExistence type="predicted"/>
<sequence>MVCSKESDKQVSAPPARPGTPQIVDLDADTATLAWLSSGPMINYTNFPQENGAGCLSSTFEGYQIQFREIGEPYWQLANTKPSLETQYSVRNLNQFGHYEFRIVAKNIYGFSQPSNSSAAVKLRPKLHHVSSIYSYDK</sequence>
<dbReference type="CDD" id="cd00063">
    <property type="entry name" value="FN3"/>
    <property type="match status" value="1"/>
</dbReference>
<dbReference type="PANTHER" id="PTHR13817">
    <property type="entry name" value="TITIN"/>
    <property type="match status" value="1"/>
</dbReference>
<dbReference type="Gene3D" id="2.60.40.10">
    <property type="entry name" value="Immunoglobulins"/>
    <property type="match status" value="1"/>
</dbReference>
<dbReference type="PANTHER" id="PTHR13817:SF73">
    <property type="entry name" value="FIBRONECTIN TYPE-III DOMAIN-CONTAINING PROTEIN"/>
    <property type="match status" value="1"/>
</dbReference>
<dbReference type="InterPro" id="IPR036116">
    <property type="entry name" value="FN3_sf"/>
</dbReference>
<dbReference type="SMART" id="SM00060">
    <property type="entry name" value="FN3"/>
    <property type="match status" value="1"/>
</dbReference>
<evidence type="ECO:0000256" key="1">
    <source>
        <dbReference type="ARBA" id="ARBA00022737"/>
    </source>
</evidence>
<keyword evidence="4" id="KW-1185">Reference proteome</keyword>
<protein>
    <submittedName>
        <fullName evidence="5">Fibronectin type-III domain-containing protein</fullName>
    </submittedName>
</protein>